<proteinExistence type="inferred from homology"/>
<keyword evidence="7 8" id="KW-0472">Membrane</keyword>
<dbReference type="PANTHER" id="PTHR30047:SF7">
    <property type="entry name" value="HIGH-AFFINITY CHOLINE TRANSPORT PROTEIN"/>
    <property type="match status" value="1"/>
</dbReference>
<keyword evidence="10" id="KW-1185">Reference proteome</keyword>
<evidence type="ECO:0000256" key="8">
    <source>
        <dbReference type="SAM" id="Phobius"/>
    </source>
</evidence>
<feature type="transmembrane region" description="Helical" evidence="8">
    <location>
        <begin position="64"/>
        <end position="82"/>
    </location>
</feature>
<feature type="transmembrane region" description="Helical" evidence="8">
    <location>
        <begin position="212"/>
        <end position="236"/>
    </location>
</feature>
<keyword evidence="6 8" id="KW-1133">Transmembrane helix</keyword>
<dbReference type="RefSeq" id="WP_089966218.1">
    <property type="nucleotide sequence ID" value="NZ_FOCQ01000004.1"/>
</dbReference>
<feature type="transmembrane region" description="Helical" evidence="8">
    <location>
        <begin position="25"/>
        <end position="44"/>
    </location>
</feature>
<dbReference type="Pfam" id="PF02028">
    <property type="entry name" value="BCCT"/>
    <property type="match status" value="1"/>
</dbReference>
<dbReference type="EMBL" id="FOCQ01000004">
    <property type="protein sequence ID" value="SEM98012.1"/>
    <property type="molecule type" value="Genomic_DNA"/>
</dbReference>
<protein>
    <submittedName>
        <fullName evidence="9">Choline-glycine betaine transporter</fullName>
    </submittedName>
</protein>
<organism evidence="9 10">
    <name type="scientific">Lihuaxuella thermophila</name>
    <dbReference type="NCBI Taxonomy" id="1173111"/>
    <lineage>
        <taxon>Bacteria</taxon>
        <taxon>Bacillati</taxon>
        <taxon>Bacillota</taxon>
        <taxon>Bacilli</taxon>
        <taxon>Bacillales</taxon>
        <taxon>Thermoactinomycetaceae</taxon>
        <taxon>Lihuaxuella</taxon>
    </lineage>
</organism>
<feature type="transmembrane region" description="Helical" evidence="8">
    <location>
        <begin position="162"/>
        <end position="180"/>
    </location>
</feature>
<accession>A0A1H8CT17</accession>
<evidence type="ECO:0000313" key="9">
    <source>
        <dbReference type="EMBL" id="SEM98012.1"/>
    </source>
</evidence>
<dbReference type="InterPro" id="IPR000060">
    <property type="entry name" value="BCCT_transptr"/>
</dbReference>
<keyword evidence="3" id="KW-0813">Transport</keyword>
<evidence type="ECO:0000256" key="2">
    <source>
        <dbReference type="ARBA" id="ARBA00005658"/>
    </source>
</evidence>
<feature type="transmembrane region" description="Helical" evidence="8">
    <location>
        <begin position="495"/>
        <end position="520"/>
    </location>
</feature>
<feature type="transmembrane region" description="Helical" evidence="8">
    <location>
        <begin position="248"/>
        <end position="268"/>
    </location>
</feature>
<dbReference type="GO" id="GO:0005886">
    <property type="term" value="C:plasma membrane"/>
    <property type="evidence" value="ECO:0007669"/>
    <property type="project" value="UniProtKB-SubCell"/>
</dbReference>
<gene>
    <name evidence="9" type="ORF">SAMN05444955_10495</name>
</gene>
<dbReference type="Proteomes" id="UP000199695">
    <property type="component" value="Unassembled WGS sequence"/>
</dbReference>
<comment type="subcellular location">
    <subcellularLocation>
        <location evidence="1">Cell membrane</location>
        <topology evidence="1">Multi-pass membrane protein</topology>
    </subcellularLocation>
</comment>
<keyword evidence="5 8" id="KW-0812">Transmembrane</keyword>
<evidence type="ECO:0000256" key="7">
    <source>
        <dbReference type="ARBA" id="ARBA00023136"/>
    </source>
</evidence>
<dbReference type="PANTHER" id="PTHR30047">
    <property type="entry name" value="HIGH-AFFINITY CHOLINE TRANSPORT PROTEIN-RELATED"/>
    <property type="match status" value="1"/>
</dbReference>
<evidence type="ECO:0000313" key="10">
    <source>
        <dbReference type="Proteomes" id="UP000199695"/>
    </source>
</evidence>
<comment type="similarity">
    <text evidence="2">Belongs to the BCCT transporter (TC 2.A.15) family.</text>
</comment>
<dbReference type="OrthoDB" id="9775735at2"/>
<sequence>MSLVTEKENVIGITVETKKKTRKGVFWPAFLVVGGGAVLGIVNNKMLAEISMNGFLGSLRGLGWLYQIISIVALVLVGILTFSKLGNVRLGGEDAKPKYPFPAWFAMALTGGIATGVITYGVNEPIIYFASIYGELKQTGVNPGTPLAAIYAMARSFYNWTFIPYAMYSLSGLVAAYVYFNRKKSLSVTATLTPLFGDKVTKGIWAGIVDTLAVLAIALGLASSLGAGLALVGSGIEATYGIKQGPVVWLVLTFVITAMFTFSALKGLDKGISRLSDINAKIFYIILIALIIIGPTLYILRTSTAGMAYWLQNFWIWGLDPIDIGGEALVMWWTLYDWAIWIAYAPLMGIFLAVISHGRTIREFMIVNWILPSVFGMIWFGIWGGTALYWQQHNVVDLATTIKNSGAVAGLWAFLANLPLGTIIIPVVMVTLMLSFAAGADSMVRTISSLCTVNIRHDEEPANWKKLLWALSIGTIAFVMVAFAGGVQGVDGVKYLAALGGSTVLFVFVLQVASAIKMFFMDRVE</sequence>
<feature type="transmembrane region" description="Helical" evidence="8">
    <location>
        <begin position="367"/>
        <end position="390"/>
    </location>
</feature>
<evidence type="ECO:0000256" key="6">
    <source>
        <dbReference type="ARBA" id="ARBA00022989"/>
    </source>
</evidence>
<feature type="transmembrane region" description="Helical" evidence="8">
    <location>
        <begin position="338"/>
        <end position="355"/>
    </location>
</feature>
<evidence type="ECO:0000256" key="3">
    <source>
        <dbReference type="ARBA" id="ARBA00022448"/>
    </source>
</evidence>
<dbReference type="AlphaFoldDB" id="A0A1H8CT17"/>
<feature type="transmembrane region" description="Helical" evidence="8">
    <location>
        <begin position="280"/>
        <end position="300"/>
    </location>
</feature>
<keyword evidence="4" id="KW-1003">Cell membrane</keyword>
<feature type="transmembrane region" description="Helical" evidence="8">
    <location>
        <begin position="103"/>
        <end position="122"/>
    </location>
</feature>
<dbReference type="GO" id="GO:0022857">
    <property type="term" value="F:transmembrane transporter activity"/>
    <property type="evidence" value="ECO:0007669"/>
    <property type="project" value="InterPro"/>
</dbReference>
<evidence type="ECO:0000256" key="4">
    <source>
        <dbReference type="ARBA" id="ARBA00022475"/>
    </source>
</evidence>
<evidence type="ECO:0000256" key="1">
    <source>
        <dbReference type="ARBA" id="ARBA00004651"/>
    </source>
</evidence>
<reference evidence="9 10" key="1">
    <citation type="submission" date="2016-10" db="EMBL/GenBank/DDBJ databases">
        <authorList>
            <person name="de Groot N.N."/>
        </authorList>
    </citation>
    <scope>NUCLEOTIDE SEQUENCE [LARGE SCALE GENOMIC DNA]</scope>
    <source>
        <strain evidence="9 10">DSM 46701</strain>
    </source>
</reference>
<evidence type="ECO:0000256" key="5">
    <source>
        <dbReference type="ARBA" id="ARBA00022692"/>
    </source>
</evidence>
<feature type="transmembrane region" description="Helical" evidence="8">
    <location>
        <begin position="467"/>
        <end position="489"/>
    </location>
</feature>
<name>A0A1H8CT17_9BACL</name>
<feature type="transmembrane region" description="Helical" evidence="8">
    <location>
        <begin position="410"/>
        <end position="438"/>
    </location>
</feature>